<evidence type="ECO:0000313" key="1">
    <source>
        <dbReference type="EMBL" id="KAF2785717.1"/>
    </source>
</evidence>
<keyword evidence="2" id="KW-1185">Reference proteome</keyword>
<feature type="non-terminal residue" evidence="1">
    <location>
        <position position="1"/>
    </location>
</feature>
<dbReference type="AlphaFoldDB" id="A0A6A6WPF1"/>
<gene>
    <name evidence="1" type="ORF">K505DRAFT_261466</name>
</gene>
<dbReference type="OrthoDB" id="3799035at2759"/>
<proteinExistence type="predicted"/>
<protein>
    <submittedName>
        <fullName evidence="1">Uncharacterized protein</fullName>
    </submittedName>
</protein>
<name>A0A6A6WPF1_9PLEO</name>
<evidence type="ECO:0000313" key="2">
    <source>
        <dbReference type="Proteomes" id="UP000799757"/>
    </source>
</evidence>
<organism evidence="1 2">
    <name type="scientific">Melanomma pulvis-pyrius CBS 109.77</name>
    <dbReference type="NCBI Taxonomy" id="1314802"/>
    <lineage>
        <taxon>Eukaryota</taxon>
        <taxon>Fungi</taxon>
        <taxon>Dikarya</taxon>
        <taxon>Ascomycota</taxon>
        <taxon>Pezizomycotina</taxon>
        <taxon>Dothideomycetes</taxon>
        <taxon>Pleosporomycetidae</taxon>
        <taxon>Pleosporales</taxon>
        <taxon>Melanommataceae</taxon>
        <taxon>Melanomma</taxon>
    </lineage>
</organism>
<dbReference type="Proteomes" id="UP000799757">
    <property type="component" value="Unassembled WGS sequence"/>
</dbReference>
<accession>A0A6A6WPF1</accession>
<dbReference type="EMBL" id="MU002712">
    <property type="protein sequence ID" value="KAF2785717.1"/>
    <property type="molecule type" value="Genomic_DNA"/>
</dbReference>
<reference evidence="1" key="1">
    <citation type="journal article" date="2020" name="Stud. Mycol.">
        <title>101 Dothideomycetes genomes: a test case for predicting lifestyles and emergence of pathogens.</title>
        <authorList>
            <person name="Haridas S."/>
            <person name="Albert R."/>
            <person name="Binder M."/>
            <person name="Bloem J."/>
            <person name="Labutti K."/>
            <person name="Salamov A."/>
            <person name="Andreopoulos B."/>
            <person name="Baker S."/>
            <person name="Barry K."/>
            <person name="Bills G."/>
            <person name="Bluhm B."/>
            <person name="Cannon C."/>
            <person name="Castanera R."/>
            <person name="Culley D."/>
            <person name="Daum C."/>
            <person name="Ezra D."/>
            <person name="Gonzalez J."/>
            <person name="Henrissat B."/>
            <person name="Kuo A."/>
            <person name="Liang C."/>
            <person name="Lipzen A."/>
            <person name="Lutzoni F."/>
            <person name="Magnuson J."/>
            <person name="Mondo S."/>
            <person name="Nolan M."/>
            <person name="Ohm R."/>
            <person name="Pangilinan J."/>
            <person name="Park H.-J."/>
            <person name="Ramirez L."/>
            <person name="Alfaro M."/>
            <person name="Sun H."/>
            <person name="Tritt A."/>
            <person name="Yoshinaga Y."/>
            <person name="Zwiers L.-H."/>
            <person name="Turgeon B."/>
            <person name="Goodwin S."/>
            <person name="Spatafora J."/>
            <person name="Crous P."/>
            <person name="Grigoriev I."/>
        </authorList>
    </citation>
    <scope>NUCLEOTIDE SEQUENCE</scope>
    <source>
        <strain evidence="1">CBS 109.77</strain>
    </source>
</reference>
<sequence>RSKHIGIYYYFVRERYLEGEYKVHYVPLAENLGDICTKALPRPTLQRLVSLIS</sequence>